<dbReference type="OrthoDB" id="8687931at2"/>
<reference evidence="2 3" key="1">
    <citation type="submission" date="2015-11" db="EMBL/GenBank/DDBJ databases">
        <title>Exploring the genomic traits of fungus-feeding bacterial genus Collimonas.</title>
        <authorList>
            <person name="Song C."/>
            <person name="Schmidt R."/>
            <person name="de Jager V."/>
            <person name="Krzyzanowska D."/>
            <person name="Jongedijk E."/>
            <person name="Cankar K."/>
            <person name="Beekwilder J."/>
            <person name="van Veen A."/>
            <person name="de Boer W."/>
            <person name="van Veen J.A."/>
            <person name="Garbeva P."/>
        </authorList>
    </citation>
    <scope>NUCLEOTIDE SEQUENCE [LARGE SCALE GENOMIC DNA]</scope>
    <source>
        <strain evidence="2 3">Ter91</strain>
    </source>
</reference>
<dbReference type="GO" id="GO:0015628">
    <property type="term" value="P:protein secretion by the type II secretion system"/>
    <property type="evidence" value="ECO:0007669"/>
    <property type="project" value="TreeGrafter"/>
</dbReference>
<dbReference type="EMBL" id="CP013234">
    <property type="protein sequence ID" value="AMP06894.1"/>
    <property type="molecule type" value="Genomic_DNA"/>
</dbReference>
<dbReference type="PANTHER" id="PTHR21180">
    <property type="entry name" value="ENDONUCLEASE/EXONUCLEASE/PHOSPHATASE FAMILY DOMAIN-CONTAINING PROTEIN 1"/>
    <property type="match status" value="1"/>
</dbReference>
<dbReference type="AlphaFoldDB" id="A0A127QA50"/>
<sequence>MLKKLLLIICILMASASFAQVDVNKGDAAALDGIKGIGASTAKRIIDERTKGGNFKDWSDFESRVQGIGEKKAVKLSQAGLQVNGKAKGDAAAAPPAKVAAKAAAKPK</sequence>
<dbReference type="KEGG" id="cpra:CPter91_4588"/>
<organism evidence="2 3">
    <name type="scientific">Collimonas pratensis</name>
    <dbReference type="NCBI Taxonomy" id="279113"/>
    <lineage>
        <taxon>Bacteria</taxon>
        <taxon>Pseudomonadati</taxon>
        <taxon>Pseudomonadota</taxon>
        <taxon>Betaproteobacteria</taxon>
        <taxon>Burkholderiales</taxon>
        <taxon>Oxalobacteraceae</taxon>
        <taxon>Collimonas</taxon>
    </lineage>
</organism>
<protein>
    <submittedName>
        <fullName evidence="2">Helix-hairpin-helix motif family protein</fullName>
    </submittedName>
</protein>
<dbReference type="STRING" id="279113.CPter91_4588"/>
<keyword evidence="1" id="KW-0732">Signal</keyword>
<gene>
    <name evidence="2" type="ORF">CPter91_4588</name>
</gene>
<evidence type="ECO:0000313" key="3">
    <source>
        <dbReference type="Proteomes" id="UP000074561"/>
    </source>
</evidence>
<dbReference type="Proteomes" id="UP000074561">
    <property type="component" value="Chromosome"/>
</dbReference>
<dbReference type="GO" id="GO:0015627">
    <property type="term" value="C:type II protein secretion system complex"/>
    <property type="evidence" value="ECO:0007669"/>
    <property type="project" value="TreeGrafter"/>
</dbReference>
<dbReference type="Gene3D" id="1.10.150.280">
    <property type="entry name" value="AF1531-like domain"/>
    <property type="match status" value="1"/>
</dbReference>
<evidence type="ECO:0000256" key="1">
    <source>
        <dbReference type="SAM" id="SignalP"/>
    </source>
</evidence>
<accession>A0A127QA50</accession>
<dbReference type="SUPFAM" id="SSF47781">
    <property type="entry name" value="RuvA domain 2-like"/>
    <property type="match status" value="1"/>
</dbReference>
<feature type="signal peptide" evidence="1">
    <location>
        <begin position="1"/>
        <end position="19"/>
    </location>
</feature>
<dbReference type="RefSeq" id="WP_061943766.1">
    <property type="nucleotide sequence ID" value="NZ_CP013234.1"/>
</dbReference>
<dbReference type="PANTHER" id="PTHR21180:SF32">
    <property type="entry name" value="ENDONUCLEASE_EXONUCLEASE_PHOSPHATASE FAMILY DOMAIN-CONTAINING PROTEIN 1"/>
    <property type="match status" value="1"/>
</dbReference>
<feature type="chain" id="PRO_5007277709" evidence="1">
    <location>
        <begin position="20"/>
        <end position="108"/>
    </location>
</feature>
<name>A0A127QA50_9BURK</name>
<evidence type="ECO:0000313" key="2">
    <source>
        <dbReference type="EMBL" id="AMP06894.1"/>
    </source>
</evidence>
<dbReference type="PATRIC" id="fig|279113.9.peg.4549"/>
<dbReference type="InterPro" id="IPR051675">
    <property type="entry name" value="Endo/Exo/Phosphatase_dom_1"/>
</dbReference>
<dbReference type="Pfam" id="PF12836">
    <property type="entry name" value="HHH_3"/>
    <property type="match status" value="1"/>
</dbReference>
<dbReference type="InterPro" id="IPR010994">
    <property type="entry name" value="RuvA_2-like"/>
</dbReference>
<proteinExistence type="predicted"/>